<evidence type="ECO:0000313" key="2">
    <source>
        <dbReference type="EMBL" id="OQD72964.1"/>
    </source>
</evidence>
<evidence type="ECO:0000256" key="1">
    <source>
        <dbReference type="SAM" id="MobiDB-lite"/>
    </source>
</evidence>
<protein>
    <submittedName>
        <fullName evidence="2">Uncharacterized protein</fullName>
    </submittedName>
</protein>
<dbReference type="Proteomes" id="UP000191672">
    <property type="component" value="Unassembled WGS sequence"/>
</dbReference>
<accession>A0A1V6P7M9</accession>
<feature type="non-terminal residue" evidence="2">
    <location>
        <position position="41"/>
    </location>
</feature>
<reference evidence="3" key="1">
    <citation type="journal article" date="2017" name="Nat. Microbiol.">
        <title>Global analysis of biosynthetic gene clusters reveals vast potential of secondary metabolite production in Penicillium species.</title>
        <authorList>
            <person name="Nielsen J.C."/>
            <person name="Grijseels S."/>
            <person name="Prigent S."/>
            <person name="Ji B."/>
            <person name="Dainat J."/>
            <person name="Nielsen K.F."/>
            <person name="Frisvad J.C."/>
            <person name="Workman M."/>
            <person name="Nielsen J."/>
        </authorList>
    </citation>
    <scope>NUCLEOTIDE SEQUENCE [LARGE SCALE GENOMIC DNA]</scope>
    <source>
        <strain evidence="3">IBT 31811</strain>
    </source>
</reference>
<proteinExistence type="predicted"/>
<gene>
    <name evidence="2" type="ORF">PENANT_c221G05672</name>
</gene>
<keyword evidence="3" id="KW-1185">Reference proteome</keyword>
<organism evidence="2 3">
    <name type="scientific">Penicillium antarcticum</name>
    <dbReference type="NCBI Taxonomy" id="416450"/>
    <lineage>
        <taxon>Eukaryota</taxon>
        <taxon>Fungi</taxon>
        <taxon>Dikarya</taxon>
        <taxon>Ascomycota</taxon>
        <taxon>Pezizomycotina</taxon>
        <taxon>Eurotiomycetes</taxon>
        <taxon>Eurotiomycetidae</taxon>
        <taxon>Eurotiales</taxon>
        <taxon>Aspergillaceae</taxon>
        <taxon>Penicillium</taxon>
    </lineage>
</organism>
<sequence length="41" mass="4251">MPPGQLERPSVLPRPEATSPNDQTRASAATLRHPDGCPGAA</sequence>
<dbReference type="EMBL" id="MDYN01000221">
    <property type="protein sequence ID" value="OQD72964.1"/>
    <property type="molecule type" value="Genomic_DNA"/>
</dbReference>
<dbReference type="AlphaFoldDB" id="A0A1V6P7M9"/>
<evidence type="ECO:0000313" key="3">
    <source>
        <dbReference type="Proteomes" id="UP000191672"/>
    </source>
</evidence>
<feature type="compositionally biased region" description="Polar residues" evidence="1">
    <location>
        <begin position="18"/>
        <end position="27"/>
    </location>
</feature>
<comment type="caution">
    <text evidence="2">The sequence shown here is derived from an EMBL/GenBank/DDBJ whole genome shotgun (WGS) entry which is preliminary data.</text>
</comment>
<name>A0A1V6P7M9_9EURO</name>
<feature type="region of interest" description="Disordered" evidence="1">
    <location>
        <begin position="1"/>
        <end position="41"/>
    </location>
</feature>